<keyword evidence="6 13" id="KW-0812">Transmembrane</keyword>
<gene>
    <name evidence="14" type="ORF">GGQ97_001036</name>
</gene>
<dbReference type="PANTHER" id="PTHR10978:SF5">
    <property type="entry name" value="SUCCINATE DEHYDROGENASE CYTOCHROME B560 SUBUNIT, MITOCHONDRIAL"/>
    <property type="match status" value="1"/>
</dbReference>
<organism evidence="14 15">
    <name type="scientific">Sphingomonas kaistensis</name>
    <dbReference type="NCBI Taxonomy" id="298708"/>
    <lineage>
        <taxon>Bacteria</taxon>
        <taxon>Pseudomonadati</taxon>
        <taxon>Pseudomonadota</taxon>
        <taxon>Alphaproteobacteria</taxon>
        <taxon>Sphingomonadales</taxon>
        <taxon>Sphingomonadaceae</taxon>
        <taxon>Sphingomonas</taxon>
    </lineage>
</organism>
<evidence type="ECO:0000256" key="3">
    <source>
        <dbReference type="ARBA" id="ARBA00007244"/>
    </source>
</evidence>
<accession>A0A7X6BFV2</accession>
<dbReference type="CDD" id="cd03499">
    <property type="entry name" value="SQR_TypeC_SdhC"/>
    <property type="match status" value="1"/>
</dbReference>
<feature type="transmembrane region" description="Helical" evidence="13">
    <location>
        <begin position="111"/>
        <end position="131"/>
    </location>
</feature>
<dbReference type="GO" id="GO:0006099">
    <property type="term" value="P:tricarboxylic acid cycle"/>
    <property type="evidence" value="ECO:0007669"/>
    <property type="project" value="InterPro"/>
</dbReference>
<comment type="caution">
    <text evidence="14">The sequence shown here is derived from an EMBL/GenBank/DDBJ whole genome shotgun (WGS) entry which is preliminary data.</text>
</comment>
<dbReference type="PROSITE" id="PS01000">
    <property type="entry name" value="SDH_CYT_1"/>
    <property type="match status" value="1"/>
</dbReference>
<dbReference type="GO" id="GO:0016020">
    <property type="term" value="C:membrane"/>
    <property type="evidence" value="ECO:0007669"/>
    <property type="project" value="UniProtKB-SubCell"/>
</dbReference>
<dbReference type="NCBIfam" id="TIGR02970">
    <property type="entry name" value="succ_dehyd_cytB"/>
    <property type="match status" value="1"/>
</dbReference>
<dbReference type="Gene3D" id="1.20.1300.10">
    <property type="entry name" value="Fumarate reductase/succinate dehydrogenase, transmembrane subunit"/>
    <property type="match status" value="1"/>
</dbReference>
<evidence type="ECO:0000256" key="9">
    <source>
        <dbReference type="ARBA" id="ARBA00023004"/>
    </source>
</evidence>
<dbReference type="PIRSF" id="PIRSF000178">
    <property type="entry name" value="SDH_cyt_b560"/>
    <property type="match status" value="1"/>
</dbReference>
<comment type="function">
    <text evidence="1">Membrane-anchoring subunit of succinate dehydrogenase (SDH).</text>
</comment>
<dbReference type="AlphaFoldDB" id="A0A7X6BFV2"/>
<evidence type="ECO:0000256" key="5">
    <source>
        <dbReference type="ARBA" id="ARBA00022617"/>
    </source>
</evidence>
<dbReference type="InterPro" id="IPR034804">
    <property type="entry name" value="SQR/QFR_C/D"/>
</dbReference>
<name>A0A7X6BFV2_9SPHN</name>
<dbReference type="InterPro" id="IPR018495">
    <property type="entry name" value="Succ_DH_cyt_bsu_CS"/>
</dbReference>
<comment type="subunit">
    <text evidence="11">Part of an enzyme complex containing four subunits: a flavoprotein, an iron-sulfur protein, plus two membrane-anchoring proteins, SdhC and SdhD. The complex can form homotrimers.</text>
</comment>
<comment type="cofactor">
    <cofactor evidence="12">
        <name>heme</name>
        <dbReference type="ChEBI" id="CHEBI:30413"/>
    </cofactor>
    <text evidence="12">The heme is bound between the two transmembrane subunits.</text>
</comment>
<keyword evidence="15" id="KW-1185">Reference proteome</keyword>
<dbReference type="GO" id="GO:0046872">
    <property type="term" value="F:metal ion binding"/>
    <property type="evidence" value="ECO:0007669"/>
    <property type="project" value="UniProtKB-KW"/>
</dbReference>
<dbReference type="SUPFAM" id="SSF81343">
    <property type="entry name" value="Fumarate reductase respiratory complex transmembrane subunits"/>
    <property type="match status" value="1"/>
</dbReference>
<proteinExistence type="inferred from homology"/>
<evidence type="ECO:0000256" key="11">
    <source>
        <dbReference type="ARBA" id="ARBA00025912"/>
    </source>
</evidence>
<dbReference type="Proteomes" id="UP000558192">
    <property type="component" value="Unassembled WGS sequence"/>
</dbReference>
<dbReference type="InterPro" id="IPR000701">
    <property type="entry name" value="SuccDH_FuR_B_TM-su"/>
</dbReference>
<keyword evidence="10 13" id="KW-0472">Membrane</keyword>
<evidence type="ECO:0000256" key="10">
    <source>
        <dbReference type="ARBA" id="ARBA00023136"/>
    </source>
</evidence>
<evidence type="ECO:0000313" key="15">
    <source>
        <dbReference type="Proteomes" id="UP000558192"/>
    </source>
</evidence>
<evidence type="ECO:0000256" key="2">
    <source>
        <dbReference type="ARBA" id="ARBA00004141"/>
    </source>
</evidence>
<comment type="similarity">
    <text evidence="3">Belongs to the cytochrome b560 family.</text>
</comment>
<evidence type="ECO:0000256" key="6">
    <source>
        <dbReference type="ARBA" id="ARBA00022692"/>
    </source>
</evidence>
<evidence type="ECO:0000256" key="7">
    <source>
        <dbReference type="ARBA" id="ARBA00022723"/>
    </source>
</evidence>
<evidence type="ECO:0000256" key="4">
    <source>
        <dbReference type="ARBA" id="ARBA00020076"/>
    </source>
</evidence>
<dbReference type="InterPro" id="IPR014314">
    <property type="entry name" value="Succ_DH_cytb556"/>
</dbReference>
<dbReference type="PANTHER" id="PTHR10978">
    <property type="entry name" value="SUCCINATE DEHYDROGENASE CYTOCHROME B560 SUBUNIT"/>
    <property type="match status" value="1"/>
</dbReference>
<evidence type="ECO:0000256" key="1">
    <source>
        <dbReference type="ARBA" id="ARBA00004050"/>
    </source>
</evidence>
<dbReference type="PROSITE" id="PS01001">
    <property type="entry name" value="SDH_CYT_2"/>
    <property type="match status" value="1"/>
</dbReference>
<keyword evidence="9 12" id="KW-0408">Iron</keyword>
<reference evidence="14 15" key="1">
    <citation type="submission" date="2020-03" db="EMBL/GenBank/DDBJ databases">
        <title>Genomic Encyclopedia of Type Strains, Phase IV (KMG-IV): sequencing the most valuable type-strain genomes for metagenomic binning, comparative biology and taxonomic classification.</title>
        <authorList>
            <person name="Goeker M."/>
        </authorList>
    </citation>
    <scope>NUCLEOTIDE SEQUENCE [LARGE SCALE GENOMIC DNA]</scope>
    <source>
        <strain evidence="14 15">DSM 16846</strain>
    </source>
</reference>
<protein>
    <recommendedName>
        <fullName evidence="4">Succinate dehydrogenase cytochrome b556 subunit</fullName>
    </recommendedName>
</protein>
<dbReference type="Pfam" id="PF01127">
    <property type="entry name" value="Sdh_cyt"/>
    <property type="match status" value="1"/>
</dbReference>
<evidence type="ECO:0000313" key="14">
    <source>
        <dbReference type="EMBL" id="NJC05243.1"/>
    </source>
</evidence>
<keyword evidence="7 12" id="KW-0479">Metal-binding</keyword>
<dbReference type="EMBL" id="JAATJC010000001">
    <property type="protein sequence ID" value="NJC05243.1"/>
    <property type="molecule type" value="Genomic_DNA"/>
</dbReference>
<evidence type="ECO:0000256" key="8">
    <source>
        <dbReference type="ARBA" id="ARBA00022989"/>
    </source>
</evidence>
<sequence length="136" mass="14716">MARNTARPLSPHLTIWRWGPHMLVSILHRSTGIALSVGGLFLLTWFLLALSGGAGSWETFTGFLGWKLGPVPLILVGLVALTWAFFQHTLSGIRHLIMDIGAGFELGTNKTMAYLTMIGSVLLTALFWAVLLGKGA</sequence>
<feature type="transmembrane region" description="Helical" evidence="13">
    <location>
        <begin position="71"/>
        <end position="90"/>
    </location>
</feature>
<feature type="binding site" description="axial binding residue" evidence="12">
    <location>
        <position position="88"/>
    </location>
    <ligand>
        <name>heme</name>
        <dbReference type="ChEBI" id="CHEBI:30413"/>
        <note>ligand shared with second transmembrane subunit</note>
    </ligand>
    <ligandPart>
        <name>Fe</name>
        <dbReference type="ChEBI" id="CHEBI:18248"/>
    </ligandPart>
</feature>
<comment type="subcellular location">
    <subcellularLocation>
        <location evidence="2">Membrane</location>
        <topology evidence="2">Multi-pass membrane protein</topology>
    </subcellularLocation>
</comment>
<evidence type="ECO:0000256" key="12">
    <source>
        <dbReference type="PIRSR" id="PIRSR000178-1"/>
    </source>
</evidence>
<evidence type="ECO:0000256" key="13">
    <source>
        <dbReference type="SAM" id="Phobius"/>
    </source>
</evidence>
<keyword evidence="5 12" id="KW-0349">Heme</keyword>
<keyword evidence="8 13" id="KW-1133">Transmembrane helix</keyword>
<dbReference type="GO" id="GO:0009055">
    <property type="term" value="F:electron transfer activity"/>
    <property type="evidence" value="ECO:0007669"/>
    <property type="project" value="InterPro"/>
</dbReference>
<feature type="transmembrane region" description="Helical" evidence="13">
    <location>
        <begin position="32"/>
        <end position="51"/>
    </location>
</feature>